<keyword evidence="4" id="KW-0819">tRNA processing</keyword>
<dbReference type="HAMAP" id="MF_00144">
    <property type="entry name" value="tRNA_thiouridyl_MnmA"/>
    <property type="match status" value="1"/>
</dbReference>
<accession>A0A1G2E260</accession>
<gene>
    <name evidence="12" type="ORF">A2Z68_02480</name>
</gene>
<dbReference type="EC" id="2.8.1.13" evidence="1"/>
<dbReference type="GO" id="GO:0002143">
    <property type="term" value="P:tRNA wobble position uridine thiolation"/>
    <property type="evidence" value="ECO:0007669"/>
    <property type="project" value="TreeGrafter"/>
</dbReference>
<dbReference type="InterPro" id="IPR004506">
    <property type="entry name" value="MnmA-like"/>
</dbReference>
<dbReference type="NCBIfam" id="NF001138">
    <property type="entry name" value="PRK00143.1"/>
    <property type="match status" value="1"/>
</dbReference>
<dbReference type="InterPro" id="IPR046885">
    <property type="entry name" value="MnmA-like_C"/>
</dbReference>
<evidence type="ECO:0000256" key="1">
    <source>
        <dbReference type="ARBA" id="ARBA00011949"/>
    </source>
</evidence>
<comment type="catalytic activity">
    <reaction evidence="9">
        <text>S-sulfanyl-L-cysteinyl-[protein] + uridine(34) in tRNA + AH2 + ATP = 2-thiouridine(34) in tRNA + L-cysteinyl-[protein] + A + AMP + diphosphate + H(+)</text>
        <dbReference type="Rhea" id="RHEA:47032"/>
        <dbReference type="Rhea" id="RHEA-COMP:10131"/>
        <dbReference type="Rhea" id="RHEA-COMP:11726"/>
        <dbReference type="Rhea" id="RHEA-COMP:11727"/>
        <dbReference type="Rhea" id="RHEA-COMP:11728"/>
        <dbReference type="ChEBI" id="CHEBI:13193"/>
        <dbReference type="ChEBI" id="CHEBI:15378"/>
        <dbReference type="ChEBI" id="CHEBI:17499"/>
        <dbReference type="ChEBI" id="CHEBI:29950"/>
        <dbReference type="ChEBI" id="CHEBI:30616"/>
        <dbReference type="ChEBI" id="CHEBI:33019"/>
        <dbReference type="ChEBI" id="CHEBI:61963"/>
        <dbReference type="ChEBI" id="CHEBI:65315"/>
        <dbReference type="ChEBI" id="CHEBI:87170"/>
        <dbReference type="ChEBI" id="CHEBI:456215"/>
        <dbReference type="EC" id="2.8.1.13"/>
    </reaction>
</comment>
<protein>
    <recommendedName>
        <fullName evidence="1">tRNA-uridine 2-sulfurtransferase</fullName>
        <ecNumber evidence="1">2.8.1.13</ecNumber>
    </recommendedName>
</protein>
<evidence type="ECO:0000256" key="8">
    <source>
        <dbReference type="ARBA" id="ARBA00023157"/>
    </source>
</evidence>
<dbReference type="GO" id="GO:0005524">
    <property type="term" value="F:ATP binding"/>
    <property type="evidence" value="ECO:0007669"/>
    <property type="project" value="UniProtKB-KW"/>
</dbReference>
<evidence type="ECO:0000256" key="2">
    <source>
        <dbReference type="ARBA" id="ARBA00022555"/>
    </source>
</evidence>
<keyword evidence="8" id="KW-1015">Disulfide bond</keyword>
<dbReference type="Gene3D" id="2.40.30.10">
    <property type="entry name" value="Translation factors"/>
    <property type="match status" value="1"/>
</dbReference>
<dbReference type="FunFam" id="2.30.30.280:FF:000001">
    <property type="entry name" value="tRNA-specific 2-thiouridylase MnmA"/>
    <property type="match status" value="1"/>
</dbReference>
<dbReference type="AlphaFoldDB" id="A0A1G2E260"/>
<evidence type="ECO:0000313" key="12">
    <source>
        <dbReference type="EMBL" id="OGZ19248.1"/>
    </source>
</evidence>
<evidence type="ECO:0000256" key="3">
    <source>
        <dbReference type="ARBA" id="ARBA00022679"/>
    </source>
</evidence>
<dbReference type="Gene3D" id="2.30.30.280">
    <property type="entry name" value="Adenine nucleotide alpha hydrolases-like domains"/>
    <property type="match status" value="1"/>
</dbReference>
<dbReference type="GO" id="GO:0000049">
    <property type="term" value="F:tRNA binding"/>
    <property type="evidence" value="ECO:0007669"/>
    <property type="project" value="UniProtKB-KW"/>
</dbReference>
<evidence type="ECO:0000256" key="5">
    <source>
        <dbReference type="ARBA" id="ARBA00022741"/>
    </source>
</evidence>
<feature type="non-terminal residue" evidence="12">
    <location>
        <position position="347"/>
    </location>
</feature>
<dbReference type="FunFam" id="3.40.50.620:FF:000115">
    <property type="entry name" value="tRNA-specific 2-thiouridylase MnmA"/>
    <property type="match status" value="1"/>
</dbReference>
<dbReference type="InterPro" id="IPR014729">
    <property type="entry name" value="Rossmann-like_a/b/a_fold"/>
</dbReference>
<keyword evidence="7" id="KW-0694">RNA-binding</keyword>
<dbReference type="Gene3D" id="3.40.50.620">
    <property type="entry name" value="HUPs"/>
    <property type="match status" value="1"/>
</dbReference>
<dbReference type="NCBIfam" id="TIGR00420">
    <property type="entry name" value="trmU"/>
    <property type="match status" value="1"/>
</dbReference>
<evidence type="ECO:0000256" key="9">
    <source>
        <dbReference type="ARBA" id="ARBA00051542"/>
    </source>
</evidence>
<keyword evidence="3" id="KW-0808">Transferase</keyword>
<evidence type="ECO:0000256" key="7">
    <source>
        <dbReference type="ARBA" id="ARBA00022884"/>
    </source>
</evidence>
<dbReference type="Pfam" id="PF20258">
    <property type="entry name" value="tRNA_Me_trans_C"/>
    <property type="match status" value="1"/>
</dbReference>
<dbReference type="EMBL" id="MHLX01000008">
    <property type="protein sequence ID" value="OGZ19248.1"/>
    <property type="molecule type" value="Genomic_DNA"/>
</dbReference>
<feature type="domain" description="tRNA-specific 2-thiouridylase MnmA-like C-terminal" evidence="10">
    <location>
        <begin position="285"/>
        <end position="347"/>
    </location>
</feature>
<sequence>MKGKEKNKRIIVAMSGGIDSSVAAALLKKDSFDVIGVFMKFWKAPDKYGLTKGWNRCCSSESEARARKVAKILKIPFYVLNFEKDFKKRVVDYFLDENKKGLTPNPCVVCNKEVKFGLLLRKALKLKADYIATGHYARLGKNQTRQVYELYKGRDKEKDQSYFLWKLNQKQLKHILFPVGNLTRKEVEKLARKFKLPFSGVKKSQEICFIKTTIEDFLKRYLKTKPGHIVGANGKILGRHEGLCFYTIGQRKGIGFSGGPYYVLDKNLRKNLLTVTKNERDLYKKELIVKNVNWIICREPKLPLKAKVKIRYRHQPTSAIIVKDLKFKIKSYYKVILGTPQRAITPG</sequence>
<dbReference type="CDD" id="cd01998">
    <property type="entry name" value="MnmA_TRMU-like"/>
    <property type="match status" value="1"/>
</dbReference>
<dbReference type="Proteomes" id="UP000176662">
    <property type="component" value="Unassembled WGS sequence"/>
</dbReference>
<evidence type="ECO:0000256" key="4">
    <source>
        <dbReference type="ARBA" id="ARBA00022694"/>
    </source>
</evidence>
<evidence type="ECO:0000259" key="11">
    <source>
        <dbReference type="Pfam" id="PF20259"/>
    </source>
</evidence>
<keyword evidence="6" id="KW-0067">ATP-binding</keyword>
<dbReference type="SUPFAM" id="SSF52402">
    <property type="entry name" value="Adenine nucleotide alpha hydrolases-like"/>
    <property type="match status" value="1"/>
</dbReference>
<dbReference type="InterPro" id="IPR023382">
    <property type="entry name" value="MnmA-like_central_sf"/>
</dbReference>
<dbReference type="InterPro" id="IPR046884">
    <property type="entry name" value="MnmA-like_central"/>
</dbReference>
<dbReference type="GO" id="GO:0103016">
    <property type="term" value="F:tRNA-uridine 2-sulfurtransferase activity"/>
    <property type="evidence" value="ECO:0007669"/>
    <property type="project" value="UniProtKB-EC"/>
</dbReference>
<keyword evidence="5" id="KW-0547">Nucleotide-binding</keyword>
<comment type="caution">
    <text evidence="12">The sequence shown here is derived from an EMBL/GenBank/DDBJ whole genome shotgun (WGS) entry which is preliminary data.</text>
</comment>
<organism evidence="12 13">
    <name type="scientific">Candidatus Nealsonbacteria bacterium RBG_13_38_11</name>
    <dbReference type="NCBI Taxonomy" id="1801662"/>
    <lineage>
        <taxon>Bacteria</taxon>
        <taxon>Candidatus Nealsoniibacteriota</taxon>
    </lineage>
</organism>
<dbReference type="PANTHER" id="PTHR11933">
    <property type="entry name" value="TRNA 5-METHYLAMINOMETHYL-2-THIOURIDYLATE -METHYLTRANSFERASE"/>
    <property type="match status" value="1"/>
</dbReference>
<proteinExistence type="inferred from homology"/>
<dbReference type="PANTHER" id="PTHR11933:SF5">
    <property type="entry name" value="MITOCHONDRIAL TRNA-SPECIFIC 2-THIOURIDYLASE 1"/>
    <property type="match status" value="1"/>
</dbReference>
<dbReference type="Pfam" id="PF20259">
    <property type="entry name" value="tRNA_Me_trans_M"/>
    <property type="match status" value="1"/>
</dbReference>
<evidence type="ECO:0000313" key="13">
    <source>
        <dbReference type="Proteomes" id="UP000176662"/>
    </source>
</evidence>
<evidence type="ECO:0000256" key="6">
    <source>
        <dbReference type="ARBA" id="ARBA00022840"/>
    </source>
</evidence>
<evidence type="ECO:0000259" key="10">
    <source>
        <dbReference type="Pfam" id="PF20258"/>
    </source>
</evidence>
<name>A0A1G2E260_9BACT</name>
<feature type="domain" description="tRNA-specific 2-thiouridylase MnmA-like central" evidence="11">
    <location>
        <begin position="215"/>
        <end position="276"/>
    </location>
</feature>
<keyword evidence="2" id="KW-0820">tRNA-binding</keyword>
<dbReference type="Pfam" id="PF03054">
    <property type="entry name" value="tRNA_Me_trans"/>
    <property type="match status" value="1"/>
</dbReference>
<reference evidence="12 13" key="1">
    <citation type="journal article" date="2016" name="Nat. Commun.">
        <title>Thousands of microbial genomes shed light on interconnected biogeochemical processes in an aquifer system.</title>
        <authorList>
            <person name="Anantharaman K."/>
            <person name="Brown C.T."/>
            <person name="Hug L.A."/>
            <person name="Sharon I."/>
            <person name="Castelle C.J."/>
            <person name="Probst A.J."/>
            <person name="Thomas B.C."/>
            <person name="Singh A."/>
            <person name="Wilkins M.J."/>
            <person name="Karaoz U."/>
            <person name="Brodie E.L."/>
            <person name="Williams K.H."/>
            <person name="Hubbard S.S."/>
            <person name="Banfield J.F."/>
        </authorList>
    </citation>
    <scope>NUCLEOTIDE SEQUENCE [LARGE SCALE GENOMIC DNA]</scope>
</reference>